<evidence type="ECO:0000256" key="1">
    <source>
        <dbReference type="SAM" id="Phobius"/>
    </source>
</evidence>
<dbReference type="AlphaFoldDB" id="A0AA40EL25"/>
<evidence type="ECO:0008006" key="4">
    <source>
        <dbReference type="Google" id="ProtNLM"/>
    </source>
</evidence>
<name>A0AA40EL25_9PEZI</name>
<keyword evidence="3" id="KW-1185">Reference proteome</keyword>
<gene>
    <name evidence="2" type="ORF">B0T18DRAFT_331848</name>
</gene>
<organism evidence="2 3">
    <name type="scientific">Schizothecium vesticola</name>
    <dbReference type="NCBI Taxonomy" id="314040"/>
    <lineage>
        <taxon>Eukaryota</taxon>
        <taxon>Fungi</taxon>
        <taxon>Dikarya</taxon>
        <taxon>Ascomycota</taxon>
        <taxon>Pezizomycotina</taxon>
        <taxon>Sordariomycetes</taxon>
        <taxon>Sordariomycetidae</taxon>
        <taxon>Sordariales</taxon>
        <taxon>Schizotheciaceae</taxon>
        <taxon>Schizothecium</taxon>
    </lineage>
</organism>
<dbReference type="PANTHER" id="PTHR33973:SF4">
    <property type="entry name" value="OS07G0153300 PROTEIN"/>
    <property type="match status" value="1"/>
</dbReference>
<keyword evidence="1" id="KW-1133">Transmembrane helix</keyword>
<evidence type="ECO:0000313" key="2">
    <source>
        <dbReference type="EMBL" id="KAK0741260.1"/>
    </source>
</evidence>
<dbReference type="Proteomes" id="UP001172155">
    <property type="component" value="Unassembled WGS sequence"/>
</dbReference>
<dbReference type="PANTHER" id="PTHR33973">
    <property type="entry name" value="OS07G0153300 PROTEIN"/>
    <property type="match status" value="1"/>
</dbReference>
<keyword evidence="1" id="KW-0812">Transmembrane</keyword>
<feature type="transmembrane region" description="Helical" evidence="1">
    <location>
        <begin position="12"/>
        <end position="37"/>
    </location>
</feature>
<comment type="caution">
    <text evidence="2">The sequence shown here is derived from an EMBL/GenBank/DDBJ whole genome shotgun (WGS) entry which is preliminary data.</text>
</comment>
<accession>A0AA40EL25</accession>
<dbReference type="EMBL" id="JAUKUD010000006">
    <property type="protein sequence ID" value="KAK0741260.1"/>
    <property type="molecule type" value="Genomic_DNA"/>
</dbReference>
<dbReference type="InterPro" id="IPR010775">
    <property type="entry name" value="DUF1365"/>
</dbReference>
<feature type="transmembrane region" description="Helical" evidence="1">
    <location>
        <begin position="49"/>
        <end position="82"/>
    </location>
</feature>
<dbReference type="Pfam" id="PF07103">
    <property type="entry name" value="DUF1365"/>
    <property type="match status" value="1"/>
</dbReference>
<reference evidence="2" key="1">
    <citation type="submission" date="2023-06" db="EMBL/GenBank/DDBJ databases">
        <title>Genome-scale phylogeny and comparative genomics of the fungal order Sordariales.</title>
        <authorList>
            <consortium name="Lawrence Berkeley National Laboratory"/>
            <person name="Hensen N."/>
            <person name="Bonometti L."/>
            <person name="Westerberg I."/>
            <person name="Brannstrom I.O."/>
            <person name="Guillou S."/>
            <person name="Cros-Aarteil S."/>
            <person name="Calhoun S."/>
            <person name="Haridas S."/>
            <person name="Kuo A."/>
            <person name="Mondo S."/>
            <person name="Pangilinan J."/>
            <person name="Riley R."/>
            <person name="LaButti K."/>
            <person name="Andreopoulos B."/>
            <person name="Lipzen A."/>
            <person name="Chen C."/>
            <person name="Yanf M."/>
            <person name="Daum C."/>
            <person name="Ng V."/>
            <person name="Clum A."/>
            <person name="Steindorff A."/>
            <person name="Ohm R."/>
            <person name="Martin F."/>
            <person name="Silar P."/>
            <person name="Natvig D."/>
            <person name="Lalanne C."/>
            <person name="Gautier V."/>
            <person name="Ament-velasquez S.L."/>
            <person name="Kruys A."/>
            <person name="Hutchinson M.I."/>
            <person name="Powell A.J."/>
            <person name="Barry K."/>
            <person name="Miller A.N."/>
            <person name="Grigoriev I.V."/>
            <person name="Debuchy R."/>
            <person name="Gladieux P."/>
            <person name="Thoren M.H."/>
            <person name="Johannesson H."/>
        </authorList>
    </citation>
    <scope>NUCLEOTIDE SEQUENCE</scope>
    <source>
        <strain evidence="2">SMH3187-1</strain>
    </source>
</reference>
<evidence type="ECO:0000313" key="3">
    <source>
        <dbReference type="Proteomes" id="UP001172155"/>
    </source>
</evidence>
<protein>
    <recommendedName>
        <fullName evidence="4">DUF1365-domain-containing protein</fullName>
    </recommendedName>
</protein>
<sequence>MTDDLLPTIAFVFATVGFSSLSSGPLDPYILAVCFSVRHRHALPRLAPAWLEGFAASIVASPALKPALFIFAIAFLAFPVLWRTFAKAEGPRWDGPGKVLIFPSRTTHMRLFPKKHHFSYSYLVVGIPVGWEGSIGGLLSVGVEASWSLSSWFMPSSWFQKGWFTVDARDFFERGHTSTGLRGKLDGYLKTQGVDPSGYPHAYLVTAPRFLGYQFNPVSFWYLYGADKTLAAVILEVNNTFGERRPYFLKQDDDDAAGQIEELLDGSANGESPSPSSQNDATLRTKIKTSWPKDFHVSPFNSRKGSYSMTAHDPLSPRMQGTGPVVMNINLVSSKGHGKMVARLFPEAATIDPSTMSWLSKARFFAAWWWVGFFTLPRVMAEAVRLFFKHGLHVWFRPEPLKGSMGREADAIEQTLEPIFRRYLRHTVKQSTASLAVRYVPPGFTEDAAKTILTPAAREEKGEVEELVLKVLTPVFYSRFVCYAHDLEAFLCEFQDSATISISRPDLLPKIVLKKPASSLLRSSSYLNFAYFKAIQHLRRRPARIERPLTSSAPSAPEAQVLDIRTFRISPMDAFVLSHETPRTQTAYRNSVLKLFIADRLSFGLAPLLEVQRLLAQACFAWILAPAPEAIWVVLLLYTAKRLGNQGTMNVSGPRSLE</sequence>
<proteinExistence type="predicted"/>
<feature type="transmembrane region" description="Helical" evidence="1">
    <location>
        <begin position="620"/>
        <end position="640"/>
    </location>
</feature>
<keyword evidence="1" id="KW-0472">Membrane</keyword>